<dbReference type="InterPro" id="IPR027417">
    <property type="entry name" value="P-loop_NTPase"/>
</dbReference>
<comment type="pathway">
    <text evidence="4">Amino-acid biosynthesis; L-proline biosynthesis; L-proline from L-glutamate 5-semialdehyde: step 1/1.</text>
</comment>
<dbReference type="Pfam" id="PF14748">
    <property type="entry name" value="P5CR_dimer"/>
    <property type="match status" value="1"/>
</dbReference>
<dbReference type="InterPro" id="IPR000304">
    <property type="entry name" value="Pyrroline-COOH_reductase"/>
</dbReference>
<dbReference type="Gene3D" id="1.10.3730.10">
    <property type="entry name" value="ProC C-terminal domain-like"/>
    <property type="match status" value="1"/>
</dbReference>
<dbReference type="InterPro" id="IPR008927">
    <property type="entry name" value="6-PGluconate_DH-like_C_sf"/>
</dbReference>
<dbReference type="OrthoDB" id="2316594at2759"/>
<dbReference type="PROSITE" id="PS00521">
    <property type="entry name" value="P5CR"/>
    <property type="match status" value="1"/>
</dbReference>
<dbReference type="PANTHER" id="PTHR11645:SF0">
    <property type="entry name" value="PYRROLINE-5-CARBOXYLATE REDUCTASE 3"/>
    <property type="match status" value="1"/>
</dbReference>
<dbReference type="EMBL" id="CP051142">
    <property type="protein sequence ID" value="QIW99942.1"/>
    <property type="molecule type" value="Genomic_DNA"/>
</dbReference>
<reference evidence="7 8" key="1">
    <citation type="journal article" date="2016" name="Sci. Rep.">
        <title>Peltaster fructicola genome reveals evolution from an invasive phytopathogen to an ectophytic parasite.</title>
        <authorList>
            <person name="Xu C."/>
            <person name="Chen H."/>
            <person name="Gleason M.L."/>
            <person name="Xu J.R."/>
            <person name="Liu H."/>
            <person name="Zhang R."/>
            <person name="Sun G."/>
        </authorList>
    </citation>
    <scope>NUCLEOTIDE SEQUENCE [LARGE SCALE GENOMIC DNA]</scope>
    <source>
        <strain evidence="7 8">LNHT1506</strain>
    </source>
</reference>
<evidence type="ECO:0000256" key="1">
    <source>
        <dbReference type="ARBA" id="ARBA00005525"/>
    </source>
</evidence>
<dbReference type="InterPro" id="IPR029036">
    <property type="entry name" value="P5CR_dimer"/>
</dbReference>
<evidence type="ECO:0000259" key="6">
    <source>
        <dbReference type="Pfam" id="PF14748"/>
    </source>
</evidence>
<dbReference type="Pfam" id="PF03807">
    <property type="entry name" value="F420_oxidored"/>
    <property type="match status" value="1"/>
</dbReference>
<dbReference type="SUPFAM" id="SSF51735">
    <property type="entry name" value="NAD(P)-binding Rossmann-fold domains"/>
    <property type="match status" value="1"/>
</dbReference>
<dbReference type="FunFam" id="1.10.3730.10:FF:000001">
    <property type="entry name" value="Pyrroline-5-carboxylate reductase"/>
    <property type="match status" value="1"/>
</dbReference>
<protein>
    <recommendedName>
        <fullName evidence="4">Pyrroline-5-carboxylate reductase</fullName>
        <ecNumber evidence="4">1.5.1.2</ecNumber>
    </recommendedName>
</protein>
<sequence>MSRDLTPEYILKEALAVQQQANRDYINSKSNFTVAFLGCELGKYDVNLNIAQNDNLAAVQEADIVLLGCKPYMVKDVLTSDIRDALKGKVLISILAGVPESQISQTLYQDSPPEDACRVVRAMPNTAAAVRESMTVIGTSQPPLASETQKLITWMFKQIGRVVYLPAANMDVCTALCGSGPAFVSLILESMAAGAVAMGLPRDEAYTMAAQTMRGASALVLGGEHPAILRDKVTTPGGCTIGGLLVLEEGGVRGTVARAVREATVVASQLGQGKQGVNVVAGKLTILILHELLDHTVMVSYDGIRSAFEPFFADSYDNARSGKAEEMRTASLLSLRTKMNPSNDPTNNATPHIDPFPHCSLLGRHVGEHPHINRYEPILLNTNVPASTFICGSQGSGKSYTLSCMLENYIKPDPKLGTTDVCMAGLLCHYDIDSSSGIAEAAALCSLGVKVQVLVPPTNEFVLRQRYEALPGAKDYLRVIPLYIQDRHLTVPRMMQLMAVSDADGPVPLYMSVVVNLLRKLAMQFPGEPVDYQRFIGELDATTGFANNQSSMLRLRLNLLESCLARKQVDKTRTRIVNIDRLVKPGTLTICDMSCPTVDQSDARVFFQLVLGIFKAARPQPGGLVVALDEAHKFMNESAGPTSFTESLTTTIREQRHVATRVLIATQEPTIATALLDLCSVSIVHRFTSPSWLRALTNHLGAAQLHGQQSGQDTSGLMEQIMELRVGESLVFAPSACVCTENGQATMLKNGIMKMKTRKRLGHDQGLSSLADV</sequence>
<dbReference type="Gene3D" id="3.40.50.300">
    <property type="entry name" value="P-loop containing nucleotide triphosphate hydrolases"/>
    <property type="match status" value="1"/>
</dbReference>
<dbReference type="SUPFAM" id="SSF52540">
    <property type="entry name" value="P-loop containing nucleoside triphosphate hydrolases"/>
    <property type="match status" value="1"/>
</dbReference>
<dbReference type="AlphaFoldDB" id="A0A6H0XYV8"/>
<dbReference type="Gene3D" id="3.40.50.720">
    <property type="entry name" value="NAD(P)-binding Rossmann-like Domain"/>
    <property type="match status" value="1"/>
</dbReference>
<dbReference type="Proteomes" id="UP000503462">
    <property type="component" value="Chromosome 4"/>
</dbReference>
<keyword evidence="4" id="KW-0641">Proline biosynthesis</keyword>
<proteinExistence type="inferred from homology"/>
<organism evidence="7 8">
    <name type="scientific">Peltaster fructicola</name>
    <dbReference type="NCBI Taxonomy" id="286661"/>
    <lineage>
        <taxon>Eukaryota</taxon>
        <taxon>Fungi</taxon>
        <taxon>Dikarya</taxon>
        <taxon>Ascomycota</taxon>
        <taxon>Pezizomycotina</taxon>
        <taxon>Dothideomycetes</taxon>
        <taxon>Dothideomycetes incertae sedis</taxon>
        <taxon>Peltaster</taxon>
    </lineage>
</organism>
<dbReference type="NCBIfam" id="TIGR00112">
    <property type="entry name" value="proC"/>
    <property type="match status" value="1"/>
</dbReference>
<gene>
    <name evidence="7" type="ORF">AMS68_005460</name>
</gene>
<accession>A0A6H0XYV8</accession>
<dbReference type="EC" id="1.5.1.2" evidence="4"/>
<keyword evidence="4" id="KW-0028">Amino-acid biosynthesis</keyword>
<dbReference type="HAMAP" id="MF_01925">
    <property type="entry name" value="P5C_reductase"/>
    <property type="match status" value="1"/>
</dbReference>
<keyword evidence="2 4" id="KW-0521">NADP</keyword>
<dbReference type="GO" id="GO:0055129">
    <property type="term" value="P:L-proline biosynthetic process"/>
    <property type="evidence" value="ECO:0007669"/>
    <property type="project" value="UniProtKB-UniPathway"/>
</dbReference>
<dbReference type="GO" id="GO:0004735">
    <property type="term" value="F:pyrroline-5-carboxylate reductase activity"/>
    <property type="evidence" value="ECO:0007669"/>
    <property type="project" value="UniProtKB-EC"/>
</dbReference>
<keyword evidence="3 4" id="KW-0560">Oxidoreductase</keyword>
<feature type="domain" description="Pyrroline-5-carboxylate reductase catalytic N-terminal" evidence="5">
    <location>
        <begin position="47"/>
        <end position="97"/>
    </location>
</feature>
<comment type="similarity">
    <text evidence="1 4">Belongs to the pyrroline-5-carboxylate reductase family.</text>
</comment>
<dbReference type="InterPro" id="IPR028939">
    <property type="entry name" value="P5C_Rdtase_cat_N"/>
</dbReference>
<dbReference type="UniPathway" id="UPA00098">
    <property type="reaction ID" value="UER00361"/>
</dbReference>
<dbReference type="PANTHER" id="PTHR11645">
    <property type="entry name" value="PYRROLINE-5-CARBOXYLATE REDUCTASE"/>
    <property type="match status" value="1"/>
</dbReference>
<dbReference type="SUPFAM" id="SSF48179">
    <property type="entry name" value="6-phosphogluconate dehydrogenase C-terminal domain-like"/>
    <property type="match status" value="1"/>
</dbReference>
<evidence type="ECO:0000256" key="4">
    <source>
        <dbReference type="RuleBase" id="RU003903"/>
    </source>
</evidence>
<evidence type="ECO:0000313" key="7">
    <source>
        <dbReference type="EMBL" id="QIW99942.1"/>
    </source>
</evidence>
<comment type="catalytic activity">
    <reaction evidence="4">
        <text>L-proline + NADP(+) = (S)-1-pyrroline-5-carboxylate + NADPH + 2 H(+)</text>
        <dbReference type="Rhea" id="RHEA:14109"/>
        <dbReference type="ChEBI" id="CHEBI:15378"/>
        <dbReference type="ChEBI" id="CHEBI:17388"/>
        <dbReference type="ChEBI" id="CHEBI:57783"/>
        <dbReference type="ChEBI" id="CHEBI:58349"/>
        <dbReference type="ChEBI" id="CHEBI:60039"/>
        <dbReference type="EC" id="1.5.1.2"/>
    </reaction>
</comment>
<feature type="domain" description="Pyrroline-5-carboxylate reductase dimerisation" evidence="6">
    <location>
        <begin position="169"/>
        <end position="269"/>
    </location>
</feature>
<evidence type="ECO:0000256" key="3">
    <source>
        <dbReference type="ARBA" id="ARBA00023002"/>
    </source>
</evidence>
<dbReference type="InterPro" id="IPR053790">
    <property type="entry name" value="P5CR-like_CS"/>
</dbReference>
<evidence type="ECO:0000256" key="2">
    <source>
        <dbReference type="ARBA" id="ARBA00022857"/>
    </source>
</evidence>
<name>A0A6H0XYV8_9PEZI</name>
<evidence type="ECO:0000259" key="5">
    <source>
        <dbReference type="Pfam" id="PF03807"/>
    </source>
</evidence>
<evidence type="ECO:0000313" key="8">
    <source>
        <dbReference type="Proteomes" id="UP000503462"/>
    </source>
</evidence>
<dbReference type="InterPro" id="IPR036291">
    <property type="entry name" value="NAD(P)-bd_dom_sf"/>
</dbReference>
<keyword evidence="8" id="KW-1185">Reference proteome</keyword>